<dbReference type="EMBL" id="LR792683">
    <property type="protein sequence ID" value="CAB3390495.1"/>
    <property type="molecule type" value="Genomic_DNA"/>
</dbReference>
<evidence type="ECO:0000256" key="6">
    <source>
        <dbReference type="PIRSR" id="PIRSR001220-2"/>
    </source>
</evidence>
<dbReference type="PANTHER" id="PTHR11707">
    <property type="entry name" value="L-ASPARAGINASE"/>
    <property type="match status" value="1"/>
</dbReference>
<protein>
    <recommendedName>
        <fullName evidence="2">asparaginase</fullName>
        <ecNumber evidence="2">3.5.1.1</ecNumber>
    </recommendedName>
</protein>
<evidence type="ECO:0000256" key="1">
    <source>
        <dbReference type="ARBA" id="ARBA00010518"/>
    </source>
</evidence>
<dbReference type="PIRSF" id="PIRSF500176">
    <property type="entry name" value="L_ASNase"/>
    <property type="match status" value="1"/>
</dbReference>
<dbReference type="InterPro" id="IPR027474">
    <property type="entry name" value="L-asparaginase_N"/>
</dbReference>
<organism evidence="11 12">
    <name type="scientific">Kyrpidia spormannii</name>
    <dbReference type="NCBI Taxonomy" id="2055160"/>
    <lineage>
        <taxon>Bacteria</taxon>
        <taxon>Bacillati</taxon>
        <taxon>Bacillota</taxon>
        <taxon>Bacilli</taxon>
        <taxon>Bacillales</taxon>
        <taxon>Alicyclobacillaceae</taxon>
        <taxon>Kyrpidia</taxon>
    </lineage>
</organism>
<dbReference type="InterPro" id="IPR020827">
    <property type="entry name" value="Asparaginase/glutaminase_AS1"/>
</dbReference>
<dbReference type="SUPFAM" id="SSF53774">
    <property type="entry name" value="Glutaminase/Asparaginase"/>
    <property type="match status" value="1"/>
</dbReference>
<dbReference type="AlphaFoldDB" id="A0A6F9E111"/>
<dbReference type="Pfam" id="PF00710">
    <property type="entry name" value="Asparaginase"/>
    <property type="match status" value="1"/>
</dbReference>
<dbReference type="Gene3D" id="3.40.50.40">
    <property type="match status" value="1"/>
</dbReference>
<evidence type="ECO:0000256" key="3">
    <source>
        <dbReference type="ARBA" id="ARBA00022801"/>
    </source>
</evidence>
<dbReference type="Proteomes" id="UP000502196">
    <property type="component" value="Chromosome"/>
</dbReference>
<evidence type="ECO:0000256" key="4">
    <source>
        <dbReference type="ARBA" id="ARBA00049366"/>
    </source>
</evidence>
<dbReference type="PRINTS" id="PR00139">
    <property type="entry name" value="ASNGLNASE"/>
</dbReference>
<comment type="similarity">
    <text evidence="1">Belongs to the asparaginase 1 family.</text>
</comment>
<dbReference type="GO" id="GO:0006528">
    <property type="term" value="P:asparagine metabolic process"/>
    <property type="evidence" value="ECO:0007669"/>
    <property type="project" value="InterPro"/>
</dbReference>
<sequence>MGLGHVAVITTGGTIAALPQDDGDVKAVLPGQELLKKIRASDVEVQESVTLGSYAFTFDTLYVIGKAVQSALAKDAVDGVVITHGTDTMEETAFYLSLVTPKQKPVVLTGAQFDASHPSSDGPKNLSDAILVARSPAAASLGPVIVFAGFIYSGREVKKIDTSALQAFGAPGWGPVGRVDRGQVFLVREERDRPLLPLLPPHRVALIRLGLGTDGEEVLRIASGYEGVVLQAYGRGNAHPTVAQAVGRLVGDGVPVIVTSRCNAGAVAPIYGDGGGRDLERKGAWFAGDLAGEKARILLGLMLASGLSREEMHRIVQTYSQ</sequence>
<dbReference type="SFLD" id="SFLDS00057">
    <property type="entry name" value="Glutaminase/Asparaginase"/>
    <property type="match status" value="1"/>
</dbReference>
<dbReference type="InterPro" id="IPR027473">
    <property type="entry name" value="L-asparaginase_C"/>
</dbReference>
<evidence type="ECO:0000256" key="2">
    <source>
        <dbReference type="ARBA" id="ARBA00012920"/>
    </source>
</evidence>
<name>A0A6F9E111_9BACL</name>
<reference evidence="11 12" key="1">
    <citation type="submission" date="2020-04" db="EMBL/GenBank/DDBJ databases">
        <authorList>
            <person name="Hogendoorn C."/>
        </authorList>
    </citation>
    <scope>NUCLEOTIDE SEQUENCE [LARGE SCALE GENOMIC DNA]</scope>
    <source>
        <strain evidence="11">COOX1</strain>
    </source>
</reference>
<dbReference type="InterPro" id="IPR036152">
    <property type="entry name" value="Asp/glu_Ase-like_sf"/>
</dbReference>
<dbReference type="InterPro" id="IPR006034">
    <property type="entry name" value="Asparaginase/glutaminase-like"/>
</dbReference>
<keyword evidence="3" id="KW-0378">Hydrolase</keyword>
<dbReference type="PROSITE" id="PS00917">
    <property type="entry name" value="ASN_GLN_ASE_2"/>
    <property type="match status" value="1"/>
</dbReference>
<accession>A0A6F9E111</accession>
<evidence type="ECO:0000259" key="9">
    <source>
        <dbReference type="Pfam" id="PF00710"/>
    </source>
</evidence>
<dbReference type="InterPro" id="IPR037152">
    <property type="entry name" value="L-asparaginase_N_sf"/>
</dbReference>
<proteinExistence type="inferred from homology"/>
<dbReference type="PIRSF" id="PIRSF001220">
    <property type="entry name" value="L-ASNase_gatD"/>
    <property type="match status" value="1"/>
</dbReference>
<feature type="binding site" evidence="6">
    <location>
        <position position="53"/>
    </location>
    <ligand>
        <name>substrate</name>
    </ligand>
</feature>
<dbReference type="InterPro" id="IPR027475">
    <property type="entry name" value="Asparaginase/glutaminase_AS2"/>
</dbReference>
<dbReference type="Gene3D" id="3.40.50.1170">
    <property type="entry name" value="L-asparaginase, N-terminal domain"/>
    <property type="match status" value="1"/>
</dbReference>
<dbReference type="GO" id="GO:0004067">
    <property type="term" value="F:asparaginase activity"/>
    <property type="evidence" value="ECO:0007669"/>
    <property type="project" value="UniProtKB-UniRule"/>
</dbReference>
<dbReference type="RefSeq" id="WP_170084804.1">
    <property type="nucleotide sequence ID" value="NZ_CP047972.1"/>
</dbReference>
<dbReference type="PROSITE" id="PS51732">
    <property type="entry name" value="ASN_GLN_ASE_3"/>
    <property type="match status" value="1"/>
</dbReference>
<evidence type="ECO:0000256" key="7">
    <source>
        <dbReference type="PROSITE-ProRule" id="PRU10099"/>
    </source>
</evidence>
<evidence type="ECO:0000313" key="11">
    <source>
        <dbReference type="EMBL" id="CAB3390495.1"/>
    </source>
</evidence>
<dbReference type="PROSITE" id="PS00144">
    <property type="entry name" value="ASN_GLN_ASE_1"/>
    <property type="match status" value="1"/>
</dbReference>
<evidence type="ECO:0000256" key="8">
    <source>
        <dbReference type="PROSITE-ProRule" id="PRU10100"/>
    </source>
</evidence>
<dbReference type="InterPro" id="IPR004550">
    <property type="entry name" value="AsnASE_II"/>
</dbReference>
<feature type="binding site" evidence="6">
    <location>
        <begin position="86"/>
        <end position="87"/>
    </location>
    <ligand>
        <name>substrate</name>
    </ligand>
</feature>
<dbReference type="Pfam" id="PF17763">
    <property type="entry name" value="Asparaginase_C"/>
    <property type="match status" value="1"/>
</dbReference>
<feature type="active site" description="O-isoaspartyl threonine intermediate" evidence="5">
    <location>
        <position position="14"/>
    </location>
</feature>
<evidence type="ECO:0000259" key="10">
    <source>
        <dbReference type="Pfam" id="PF17763"/>
    </source>
</evidence>
<feature type="domain" description="Asparaginase/glutaminase C-terminal" evidence="10">
    <location>
        <begin position="203"/>
        <end position="315"/>
    </location>
</feature>
<dbReference type="SMART" id="SM00870">
    <property type="entry name" value="Asparaginase"/>
    <property type="match status" value="1"/>
</dbReference>
<dbReference type="CDD" id="cd08964">
    <property type="entry name" value="L-asparaginase_II"/>
    <property type="match status" value="1"/>
</dbReference>
<evidence type="ECO:0000313" key="12">
    <source>
        <dbReference type="Proteomes" id="UP000502196"/>
    </source>
</evidence>
<gene>
    <name evidence="11" type="ORF">COOX1_0436</name>
</gene>
<comment type="catalytic activity">
    <reaction evidence="4">
        <text>L-asparagine + H2O = L-aspartate + NH4(+)</text>
        <dbReference type="Rhea" id="RHEA:21016"/>
        <dbReference type="ChEBI" id="CHEBI:15377"/>
        <dbReference type="ChEBI" id="CHEBI:28938"/>
        <dbReference type="ChEBI" id="CHEBI:29991"/>
        <dbReference type="ChEBI" id="CHEBI:58048"/>
        <dbReference type="EC" id="3.5.1.1"/>
    </reaction>
</comment>
<dbReference type="EC" id="3.5.1.1" evidence="2"/>
<evidence type="ECO:0000256" key="5">
    <source>
        <dbReference type="PIRSR" id="PIRSR001220-1"/>
    </source>
</evidence>
<dbReference type="InterPro" id="IPR040919">
    <property type="entry name" value="Asparaginase_C"/>
</dbReference>
<feature type="domain" description="L-asparaginase N-terminal" evidence="9">
    <location>
        <begin position="5"/>
        <end position="189"/>
    </location>
</feature>
<feature type="active site" evidence="8">
    <location>
        <position position="86"/>
    </location>
</feature>
<dbReference type="PANTHER" id="PTHR11707:SF28">
    <property type="entry name" value="60 KDA LYSOPHOSPHOLIPASE"/>
    <property type="match status" value="1"/>
</dbReference>
<feature type="active site" evidence="7">
    <location>
        <position position="14"/>
    </location>
</feature>